<accession>I0HR81</accession>
<feature type="compositionally biased region" description="Basic and acidic residues" evidence="1">
    <location>
        <begin position="163"/>
        <end position="195"/>
    </location>
</feature>
<evidence type="ECO:0000259" key="3">
    <source>
        <dbReference type="Pfam" id="PF13203"/>
    </source>
</evidence>
<reference evidence="4 5" key="1">
    <citation type="journal article" date="2012" name="J. Bacteriol.">
        <title>Complete genome sequence of phototrophic betaproteobacterium Rubrivivax gelatinosus IL144.</title>
        <authorList>
            <person name="Nagashima S."/>
            <person name="Kamimura A."/>
            <person name="Shimizu T."/>
            <person name="Nakamura-isaki S."/>
            <person name="Aono E."/>
            <person name="Sakamoto K."/>
            <person name="Ichikawa N."/>
            <person name="Nakazawa H."/>
            <person name="Sekine M."/>
            <person name="Yamazaki S."/>
            <person name="Fujita N."/>
            <person name="Shimada K."/>
            <person name="Hanada S."/>
            <person name="Nagashima K.V.P."/>
        </authorList>
    </citation>
    <scope>NUCLEOTIDE SEQUENCE [LARGE SCALE GENOMIC DNA]</scope>
    <source>
        <strain evidence="5">NBRC 100245 / IL144</strain>
    </source>
</reference>
<organism evidence="4 5">
    <name type="scientific">Rubrivivax gelatinosus (strain NBRC 100245 / IL144)</name>
    <dbReference type="NCBI Taxonomy" id="983917"/>
    <lineage>
        <taxon>Bacteria</taxon>
        <taxon>Pseudomonadati</taxon>
        <taxon>Pseudomonadota</taxon>
        <taxon>Betaproteobacteria</taxon>
        <taxon>Burkholderiales</taxon>
        <taxon>Sphaerotilaceae</taxon>
        <taxon>Rubrivivax</taxon>
    </lineage>
</organism>
<sequence length="452" mass="50046">MPEPSSVHLHRGTRAVQRLVEFAPSTGGLALWAHHRDRAADEPVPTIATDGHTIWYGPAFEALTLPQQAGLVAHEVLHVALRHPQRYSELQQVVGDVDLQLFNLCADAIVDSTLSHLSWLELPAAAVTLDRLLAASLGIEQTLDKALLEWDVERLYREIDDRRQDGRDGKRQGRKQQEGSEDGKAAKRSSDKSAQESENASGQQADGPRAARARSLARGLVPDLLPGRQGAGSPEDEAEASREWRERLLRAHAGDGAHSMLRTLLADLPKTRTPWEQVLRMQLGRALSPRAEVSWSRPARSYIANQGRMGSRRMPFEPGWSQSKRVPRLAVVVDVSGSIDTTLMERFAREIEAITRRLETGLVLIVGDERVQRVERFKPGQSDLRGIEFQGGGGTDFTPLLEEADKHLPDIGVVLTDLDGPARFRPHWPVVWAVTEKDAHAEAPFGRKIVLA</sequence>
<keyword evidence="5" id="KW-1185">Reference proteome</keyword>
<feature type="domain" description="VWA-like" evidence="2">
    <location>
        <begin position="329"/>
        <end position="451"/>
    </location>
</feature>
<dbReference type="KEGG" id="rge:RGE_21770"/>
<proteinExistence type="predicted"/>
<evidence type="ECO:0000313" key="4">
    <source>
        <dbReference type="EMBL" id="BAL95518.1"/>
    </source>
</evidence>
<feature type="domain" description="Putative metallopeptidase" evidence="3">
    <location>
        <begin position="9"/>
        <end position="319"/>
    </location>
</feature>
<dbReference type="PATRIC" id="fig|983917.3.peg.2109"/>
<dbReference type="EMBL" id="AP012320">
    <property type="protein sequence ID" value="BAL95518.1"/>
    <property type="molecule type" value="Genomic_DNA"/>
</dbReference>
<protein>
    <recommendedName>
        <fullName evidence="6">Metal-dependent peptidase</fullName>
    </recommendedName>
</protein>
<feature type="region of interest" description="Disordered" evidence="1">
    <location>
        <begin position="163"/>
        <end position="242"/>
    </location>
</feature>
<dbReference type="Pfam" id="PF09967">
    <property type="entry name" value="DUF2201"/>
    <property type="match status" value="1"/>
</dbReference>
<dbReference type="PANTHER" id="PTHR38730">
    <property type="entry name" value="SLL7028 PROTEIN"/>
    <property type="match status" value="1"/>
</dbReference>
<dbReference type="Pfam" id="PF13203">
    <property type="entry name" value="DUF2201_N"/>
    <property type="match status" value="1"/>
</dbReference>
<dbReference type="AlphaFoldDB" id="I0HR81"/>
<dbReference type="HOGENOM" id="CLU_595636_0_0_4"/>
<evidence type="ECO:0000259" key="2">
    <source>
        <dbReference type="Pfam" id="PF09967"/>
    </source>
</evidence>
<evidence type="ECO:0000256" key="1">
    <source>
        <dbReference type="SAM" id="MobiDB-lite"/>
    </source>
</evidence>
<evidence type="ECO:0008006" key="6">
    <source>
        <dbReference type="Google" id="ProtNLM"/>
    </source>
</evidence>
<dbReference type="RefSeq" id="WP_014428381.1">
    <property type="nucleotide sequence ID" value="NC_017075.1"/>
</dbReference>
<dbReference type="PANTHER" id="PTHR38730:SF1">
    <property type="entry name" value="SLL7028 PROTEIN"/>
    <property type="match status" value="1"/>
</dbReference>
<evidence type="ECO:0000313" key="5">
    <source>
        <dbReference type="Proteomes" id="UP000007883"/>
    </source>
</evidence>
<dbReference type="InterPro" id="IPR025154">
    <property type="entry name" value="Put_metallopeptidase_dom"/>
</dbReference>
<dbReference type="Proteomes" id="UP000007883">
    <property type="component" value="Chromosome"/>
</dbReference>
<dbReference type="STRING" id="983917.RGE_21770"/>
<name>I0HR81_RUBGI</name>
<dbReference type="InterPro" id="IPR018698">
    <property type="entry name" value="VWA-like_dom"/>
</dbReference>
<dbReference type="eggNOG" id="COG3864">
    <property type="taxonomic scope" value="Bacteria"/>
</dbReference>
<gene>
    <name evidence="4" type="ordered locus">RGE_21770</name>
</gene>